<dbReference type="EMBL" id="AMSQ01000008">
    <property type="protein sequence ID" value="EKU48068.1"/>
    <property type="molecule type" value="Genomic_DNA"/>
</dbReference>
<keyword evidence="3 5" id="KW-1133">Transmembrane helix</keyword>
<dbReference type="Proteomes" id="UP000009885">
    <property type="component" value="Unassembled WGS sequence"/>
</dbReference>
<comment type="caution">
    <text evidence="6">The sequence shown here is derived from an EMBL/GenBank/DDBJ whole genome shotgun (WGS) entry which is preliminary data.</text>
</comment>
<dbReference type="AlphaFoldDB" id="K9AL31"/>
<evidence type="ECO:0000256" key="2">
    <source>
        <dbReference type="ARBA" id="ARBA00022692"/>
    </source>
</evidence>
<dbReference type="RefSeq" id="WP_009383494.1">
    <property type="nucleotide sequence ID" value="NZ_AMSQ01000008.1"/>
</dbReference>
<dbReference type="InterPro" id="IPR010899">
    <property type="entry name" value="UPF0344"/>
</dbReference>
<accession>K9AL31</accession>
<feature type="transmembrane region" description="Helical" evidence="5">
    <location>
        <begin position="6"/>
        <end position="23"/>
    </location>
</feature>
<comment type="subcellular location">
    <subcellularLocation>
        <location evidence="5">Cell membrane</location>
        <topology evidence="5">Multi-pass membrane protein</topology>
    </subcellularLocation>
</comment>
<dbReference type="NCBIfam" id="NF010199">
    <property type="entry name" value="PRK13673.1-6"/>
    <property type="match status" value="1"/>
</dbReference>
<evidence type="ECO:0000256" key="5">
    <source>
        <dbReference type="HAMAP-Rule" id="MF_01536"/>
    </source>
</evidence>
<dbReference type="STRING" id="1229783.C273_06398"/>
<evidence type="ECO:0000256" key="1">
    <source>
        <dbReference type="ARBA" id="ARBA00022475"/>
    </source>
</evidence>
<dbReference type="HAMAP" id="MF_01536">
    <property type="entry name" value="UPF0344"/>
    <property type="match status" value="1"/>
</dbReference>
<evidence type="ECO:0000313" key="6">
    <source>
        <dbReference type="EMBL" id="EKU48068.1"/>
    </source>
</evidence>
<feature type="transmembrane region" description="Helical" evidence="5">
    <location>
        <begin position="99"/>
        <end position="119"/>
    </location>
</feature>
<comment type="similarity">
    <text evidence="5">Belongs to the UPF0344 family.</text>
</comment>
<reference evidence="6 7" key="1">
    <citation type="journal article" date="2013" name="Genome Announc.">
        <title>Genome Sequence of Staphylococcus massiliensis Strain S46, Isolated from the Surface of Healthy Human Skin.</title>
        <authorList>
            <person name="Srivastav R."/>
            <person name="Singh A."/>
            <person name="Jangir P.K."/>
            <person name="Kumari C."/>
            <person name="Muduli S."/>
            <person name="Sharma R."/>
        </authorList>
    </citation>
    <scope>NUCLEOTIDE SEQUENCE [LARGE SCALE GENOMIC DNA]</scope>
    <source>
        <strain evidence="6 7">S46</strain>
    </source>
</reference>
<keyword evidence="1 5" id="KW-1003">Cell membrane</keyword>
<gene>
    <name evidence="6" type="ORF">C273_06398</name>
</gene>
<name>K9AL31_9STAP</name>
<keyword evidence="4 5" id="KW-0472">Membrane</keyword>
<feature type="transmembrane region" description="Helical" evidence="5">
    <location>
        <begin position="35"/>
        <end position="56"/>
    </location>
</feature>
<evidence type="ECO:0000313" key="7">
    <source>
        <dbReference type="Proteomes" id="UP000009885"/>
    </source>
</evidence>
<keyword evidence="2 5" id="KW-0812">Transmembrane</keyword>
<dbReference type="PATRIC" id="fig|1229783.3.peg.1293"/>
<evidence type="ECO:0000256" key="3">
    <source>
        <dbReference type="ARBA" id="ARBA00022989"/>
    </source>
</evidence>
<sequence length="129" mass="14143">MVHLHIVSWIVTIILFIAAYQNFSNKQGPSPSFKPLRMALRLFLLLTLISGIWLVVKSFGMADANHMLLTLKMIGGLAVIALTEVTLAKKTKKQNSRGLFITTLVIALLTMILGTILPLGPITQLFGLS</sequence>
<evidence type="ECO:0000256" key="4">
    <source>
        <dbReference type="ARBA" id="ARBA00023136"/>
    </source>
</evidence>
<dbReference type="OrthoDB" id="2365314at2"/>
<proteinExistence type="inferred from homology"/>
<feature type="transmembrane region" description="Helical" evidence="5">
    <location>
        <begin position="68"/>
        <end position="87"/>
    </location>
</feature>
<keyword evidence="7" id="KW-1185">Reference proteome</keyword>
<dbReference type="eggNOG" id="ENOG5033A1U">
    <property type="taxonomic scope" value="Bacteria"/>
</dbReference>
<dbReference type="Pfam" id="PF07457">
    <property type="entry name" value="DUF1516"/>
    <property type="match status" value="1"/>
</dbReference>
<dbReference type="GO" id="GO:0005886">
    <property type="term" value="C:plasma membrane"/>
    <property type="evidence" value="ECO:0007669"/>
    <property type="project" value="UniProtKB-SubCell"/>
</dbReference>
<protein>
    <recommendedName>
        <fullName evidence="5">UPF0344 protein C273_06398</fullName>
    </recommendedName>
</protein>
<organism evidence="6 7">
    <name type="scientific">Staphylococcus massiliensis S46</name>
    <dbReference type="NCBI Taxonomy" id="1229783"/>
    <lineage>
        <taxon>Bacteria</taxon>
        <taxon>Bacillati</taxon>
        <taxon>Bacillota</taxon>
        <taxon>Bacilli</taxon>
        <taxon>Bacillales</taxon>
        <taxon>Staphylococcaceae</taxon>
        <taxon>Staphylococcus</taxon>
    </lineage>
</organism>